<proteinExistence type="predicted"/>
<organism evidence="1 2">
    <name type="scientific">Sinorhizobium medicae</name>
    <dbReference type="NCBI Taxonomy" id="110321"/>
    <lineage>
        <taxon>Bacteria</taxon>
        <taxon>Pseudomonadati</taxon>
        <taxon>Pseudomonadota</taxon>
        <taxon>Alphaproteobacteria</taxon>
        <taxon>Hyphomicrobiales</taxon>
        <taxon>Rhizobiaceae</taxon>
        <taxon>Sinorhizobium/Ensifer group</taxon>
        <taxon>Sinorhizobium</taxon>
    </lineage>
</organism>
<evidence type="ECO:0000313" key="1">
    <source>
        <dbReference type="EMBL" id="PLU04544.1"/>
    </source>
</evidence>
<comment type="caution">
    <text evidence="1">The sequence shown here is derived from an EMBL/GenBank/DDBJ whole genome shotgun (WGS) entry which is preliminary data.</text>
</comment>
<sequence length="180" mass="21386">MDDERRERIDALLFRVHRMKLAFEARWQGRAEVLASRYQLHRFCAEYRKNHHRYQRIAAARKPARPVKDTDWREPMQHDELGLPLPNQYNAYLCMSECPELSGLVGYDLSTGRIVLKAPLPGDWRIDKPDFEMRAFCRDDLTALLVFVQAIGFPRMRRDTLFWAVRRAARFNEWGPRHEG</sequence>
<name>A0ABX4TPB9_9HYPH</name>
<protein>
    <submittedName>
        <fullName evidence="1">Uncharacterized protein</fullName>
    </submittedName>
</protein>
<dbReference type="EMBL" id="NBUC01000065">
    <property type="protein sequence ID" value="PLU04544.1"/>
    <property type="molecule type" value="Genomic_DNA"/>
</dbReference>
<dbReference type="RefSeq" id="WP_102032964.1">
    <property type="nucleotide sequence ID" value="NZ_NBUC01000065.1"/>
</dbReference>
<gene>
    <name evidence="1" type="ORF">BMJ33_11830</name>
</gene>
<dbReference type="Proteomes" id="UP001190825">
    <property type="component" value="Unassembled WGS sequence"/>
</dbReference>
<accession>A0ABX4TPB9</accession>
<evidence type="ECO:0000313" key="2">
    <source>
        <dbReference type="Proteomes" id="UP001190825"/>
    </source>
</evidence>
<keyword evidence="2" id="KW-1185">Reference proteome</keyword>
<reference evidence="1 2" key="1">
    <citation type="journal article" date="2018" name="FEMS Microbiol. Ecol.">
        <title>Co-invading symbiotic mutualists of Medicago polymorpha retain high ancestral diversity and contain diverse accessory genomes.</title>
        <authorList>
            <person name="Porter S.S."/>
            <person name="Faber-Hammond J.J."/>
            <person name="Friesen M.L."/>
        </authorList>
    </citation>
    <scope>NUCLEOTIDE SEQUENCE [LARGE SCALE GENOMIC DNA]</scope>
    <source>
        <strain evidence="1 2">Str16</strain>
    </source>
</reference>